<keyword evidence="2" id="KW-0325">Glycoprotein</keyword>
<feature type="disulfide bond" evidence="3">
    <location>
        <begin position="398"/>
        <end position="462"/>
    </location>
</feature>
<dbReference type="PRINTS" id="PR00258">
    <property type="entry name" value="SPERACTRCPTR"/>
</dbReference>
<dbReference type="Gene3D" id="3.10.250.10">
    <property type="entry name" value="SRCR-like domain"/>
    <property type="match status" value="1"/>
</dbReference>
<evidence type="ECO:0000256" key="6">
    <source>
        <dbReference type="SAM" id="Phobius"/>
    </source>
</evidence>
<evidence type="ECO:0000256" key="2">
    <source>
        <dbReference type="ARBA" id="ARBA00023180"/>
    </source>
</evidence>
<dbReference type="Pfam" id="PF00530">
    <property type="entry name" value="SRCR"/>
    <property type="match status" value="1"/>
</dbReference>
<dbReference type="GO" id="GO:0005044">
    <property type="term" value="F:scavenger receptor activity"/>
    <property type="evidence" value="ECO:0007669"/>
    <property type="project" value="InterPro"/>
</dbReference>
<keyword evidence="6" id="KW-0472">Membrane</keyword>
<feature type="region of interest" description="Disordered" evidence="5">
    <location>
        <begin position="326"/>
        <end position="372"/>
    </location>
</feature>
<dbReference type="Proteomes" id="UP001230051">
    <property type="component" value="Unassembled WGS sequence"/>
</dbReference>
<dbReference type="SMART" id="SM00202">
    <property type="entry name" value="SR"/>
    <property type="match status" value="1"/>
</dbReference>
<protein>
    <submittedName>
        <fullName evidence="8">Scavenger receptor class A member 5-like</fullName>
    </submittedName>
</protein>
<dbReference type="EMBL" id="JAGXEW010000001">
    <property type="protein sequence ID" value="KAK1175940.1"/>
    <property type="molecule type" value="Genomic_DNA"/>
</dbReference>
<dbReference type="PROSITE" id="PS00420">
    <property type="entry name" value="SRCR_1"/>
    <property type="match status" value="1"/>
</dbReference>
<dbReference type="GO" id="GO:0006898">
    <property type="term" value="P:receptor-mediated endocytosis"/>
    <property type="evidence" value="ECO:0007669"/>
    <property type="project" value="InterPro"/>
</dbReference>
<reference evidence="8" key="1">
    <citation type="submission" date="2022-02" db="EMBL/GenBank/DDBJ databases">
        <title>Atlantic sturgeon de novo genome assembly.</title>
        <authorList>
            <person name="Stock M."/>
            <person name="Klopp C."/>
            <person name="Guiguen Y."/>
            <person name="Cabau C."/>
            <person name="Parinello H."/>
            <person name="Santidrian Yebra-Pimentel E."/>
            <person name="Kuhl H."/>
            <person name="Dirks R.P."/>
            <person name="Guessner J."/>
            <person name="Wuertz S."/>
            <person name="Du K."/>
            <person name="Schartl M."/>
        </authorList>
    </citation>
    <scope>NUCLEOTIDE SEQUENCE</scope>
    <source>
        <strain evidence="8">STURGEONOMICS-FGT-2020</strain>
        <tissue evidence="8">Whole blood</tissue>
    </source>
</reference>
<feature type="transmembrane region" description="Helical" evidence="6">
    <location>
        <begin position="55"/>
        <end position="76"/>
    </location>
</feature>
<dbReference type="AlphaFoldDB" id="A0AAD8GKN2"/>
<dbReference type="PRINTS" id="PR01408">
    <property type="entry name" value="MACSCAVRCPTR"/>
</dbReference>
<feature type="coiled-coil region" evidence="4">
    <location>
        <begin position="183"/>
        <end position="249"/>
    </location>
</feature>
<comment type="caution">
    <text evidence="8">The sequence shown here is derived from an EMBL/GenBank/DDBJ whole genome shotgun (WGS) entry which is preliminary data.</text>
</comment>
<keyword evidence="4" id="KW-0175">Coiled coil</keyword>
<keyword evidence="6" id="KW-0812">Transmembrane</keyword>
<feature type="domain" description="SRCR" evidence="7">
    <location>
        <begin position="373"/>
        <end position="473"/>
    </location>
</feature>
<evidence type="ECO:0000313" key="8">
    <source>
        <dbReference type="EMBL" id="KAK1175940.1"/>
    </source>
</evidence>
<evidence type="ECO:0000256" key="4">
    <source>
        <dbReference type="SAM" id="Coils"/>
    </source>
</evidence>
<keyword evidence="1 3" id="KW-1015">Disulfide bond</keyword>
<accession>A0AAD8GKN2</accession>
<dbReference type="InterPro" id="IPR001190">
    <property type="entry name" value="SRCR"/>
</dbReference>
<keyword evidence="6" id="KW-1133">Transmembrane helix</keyword>
<dbReference type="GO" id="GO:0016020">
    <property type="term" value="C:membrane"/>
    <property type="evidence" value="ECO:0007669"/>
    <property type="project" value="InterPro"/>
</dbReference>
<gene>
    <name evidence="8" type="primary">Scara5</name>
    <name evidence="8" type="ORF">AOXY_G686</name>
</gene>
<organism evidence="8 9">
    <name type="scientific">Acipenser oxyrinchus oxyrinchus</name>
    <dbReference type="NCBI Taxonomy" id="40147"/>
    <lineage>
        <taxon>Eukaryota</taxon>
        <taxon>Metazoa</taxon>
        <taxon>Chordata</taxon>
        <taxon>Craniata</taxon>
        <taxon>Vertebrata</taxon>
        <taxon>Euteleostomi</taxon>
        <taxon>Actinopterygii</taxon>
        <taxon>Chondrostei</taxon>
        <taxon>Acipenseriformes</taxon>
        <taxon>Acipenseridae</taxon>
        <taxon>Acipenser</taxon>
    </lineage>
</organism>
<evidence type="ECO:0000256" key="5">
    <source>
        <dbReference type="SAM" id="MobiDB-lite"/>
    </source>
</evidence>
<feature type="disulfide bond" evidence="3">
    <location>
        <begin position="411"/>
        <end position="472"/>
    </location>
</feature>
<dbReference type="FunFam" id="3.10.250.10:FF:000011">
    <property type="entry name" value="Scavenger receptor class A member 5"/>
    <property type="match status" value="1"/>
</dbReference>
<evidence type="ECO:0000256" key="1">
    <source>
        <dbReference type="ARBA" id="ARBA00023157"/>
    </source>
</evidence>
<dbReference type="PROSITE" id="PS50287">
    <property type="entry name" value="SRCR_2"/>
    <property type="match status" value="1"/>
</dbReference>
<name>A0AAD8GKN2_ACIOX</name>
<dbReference type="PANTHER" id="PTHR48071">
    <property type="entry name" value="SRCR DOMAIN-CONTAINING PROTEIN"/>
    <property type="match status" value="1"/>
</dbReference>
<evidence type="ECO:0000259" key="7">
    <source>
        <dbReference type="PROSITE" id="PS50287"/>
    </source>
</evidence>
<dbReference type="InterPro" id="IPR036772">
    <property type="entry name" value="SRCR-like_dom_sf"/>
</dbReference>
<keyword evidence="9" id="KW-1185">Reference proteome</keyword>
<keyword evidence="8" id="KW-0675">Receptor</keyword>
<evidence type="ECO:0000313" key="9">
    <source>
        <dbReference type="Proteomes" id="UP001230051"/>
    </source>
</evidence>
<evidence type="ECO:0000256" key="3">
    <source>
        <dbReference type="PROSITE-ProRule" id="PRU00196"/>
    </source>
</evidence>
<dbReference type="SUPFAM" id="SSF56487">
    <property type="entry name" value="SRCR-like"/>
    <property type="match status" value="1"/>
</dbReference>
<proteinExistence type="predicted"/>
<feature type="disulfide bond" evidence="3">
    <location>
        <begin position="442"/>
        <end position="452"/>
    </location>
</feature>
<dbReference type="InterPro" id="IPR003543">
    <property type="entry name" value="SR-AI/II"/>
</dbReference>
<sequence>MAKWMRSSGGTEQITFVEKTKDHSDDSKKSLFTDLGKDKNDSAVEIWKKLSSMKIAIIALYVVVLCILAGMIYVTVQLPQYKRSISDMEAGGSASKQIEENSVGEVVWQNDFEDLKNTIKTHSDFLKKLTQSTQTLTENVTVLEDLLNRSLSVVGGNIQQLNTKSEQLTYIIEQNVNPSIPLIKLYEQNLEDLSNRINILKDDVRGILDTVKSVNSSCMGDIFIHQQDIIQLNMNFENVTMAARRLEEKQINMDANMKQEIDILNNVTEDLRLKDWEHSLALNNITKIQGPPGPKGQKGDTGDRGYNGSPGLTGKYCLRGIAGPKGEKGQGLPGSTGNPGAAGPKGERGSLPGLPGLHGSKGQKGEPGNTASVRLVNGAAPNQGRVEVLHEGAWGTICDDKWDVLDGLVVCKMLGYSKVLKVFTNGVFGEGTGKILMDEVTCSGRETSIFECRFAGWGKTDCQHTEDAGVSCSA</sequence>
<feature type="compositionally biased region" description="Low complexity" evidence="5">
    <location>
        <begin position="349"/>
        <end position="360"/>
    </location>
</feature>
<dbReference type="PANTHER" id="PTHR48071:SF18">
    <property type="entry name" value="DELETED IN MALIGNANT BRAIN TUMORS 1 PROTEIN-RELATED"/>
    <property type="match status" value="1"/>
</dbReference>
<feature type="region of interest" description="Disordered" evidence="5">
    <location>
        <begin position="284"/>
        <end position="309"/>
    </location>
</feature>